<evidence type="ECO:0000313" key="3">
    <source>
        <dbReference type="Proteomes" id="UP000654471"/>
    </source>
</evidence>
<reference evidence="3" key="1">
    <citation type="journal article" date="2019" name="Int. J. Syst. Evol. Microbiol.">
        <title>The Global Catalogue of Microorganisms (GCM) 10K type strain sequencing project: providing services to taxonomists for standard genome sequencing and annotation.</title>
        <authorList>
            <consortium name="The Broad Institute Genomics Platform"/>
            <consortium name="The Broad Institute Genome Sequencing Center for Infectious Disease"/>
            <person name="Wu L."/>
            <person name="Ma J."/>
        </authorList>
    </citation>
    <scope>NUCLEOTIDE SEQUENCE [LARGE SCALE GENOMIC DNA]</scope>
    <source>
        <strain evidence="3">JCM 3399</strain>
    </source>
</reference>
<protein>
    <submittedName>
        <fullName evidence="2">Uncharacterized protein</fullName>
    </submittedName>
</protein>
<comment type="caution">
    <text evidence="2">The sequence shown here is derived from an EMBL/GenBank/DDBJ whole genome shotgun (WGS) entry which is preliminary data.</text>
</comment>
<evidence type="ECO:0000313" key="2">
    <source>
        <dbReference type="EMBL" id="GGU52700.1"/>
    </source>
</evidence>
<organism evidence="2 3">
    <name type="scientific">Streptomyces albospinus</name>
    <dbReference type="NCBI Taxonomy" id="285515"/>
    <lineage>
        <taxon>Bacteria</taxon>
        <taxon>Bacillati</taxon>
        <taxon>Actinomycetota</taxon>
        <taxon>Actinomycetes</taxon>
        <taxon>Kitasatosporales</taxon>
        <taxon>Streptomycetaceae</taxon>
        <taxon>Streptomyces</taxon>
    </lineage>
</organism>
<feature type="region of interest" description="Disordered" evidence="1">
    <location>
        <begin position="1"/>
        <end position="69"/>
    </location>
</feature>
<accession>A0ABQ2UTA2</accession>
<dbReference type="EMBL" id="BMRP01000004">
    <property type="protein sequence ID" value="GGU52700.1"/>
    <property type="molecule type" value="Genomic_DNA"/>
</dbReference>
<name>A0ABQ2UTA2_9ACTN</name>
<keyword evidence="3" id="KW-1185">Reference proteome</keyword>
<gene>
    <name evidence="2" type="ORF">GCM10010211_16440</name>
</gene>
<evidence type="ECO:0000256" key="1">
    <source>
        <dbReference type="SAM" id="MobiDB-lite"/>
    </source>
</evidence>
<feature type="compositionally biased region" description="Basic and acidic residues" evidence="1">
    <location>
        <begin position="7"/>
        <end position="20"/>
    </location>
</feature>
<proteinExistence type="predicted"/>
<dbReference type="Proteomes" id="UP000654471">
    <property type="component" value="Unassembled WGS sequence"/>
</dbReference>
<sequence>MGRRRRAEGGARCAEDKDRTTAVTLPPEPNGALKVRTSPPWNRDIGAGGKQRRRQRPTAPCQVAARDEQ</sequence>